<evidence type="ECO:0000256" key="6">
    <source>
        <dbReference type="SAM" id="MobiDB-lite"/>
    </source>
</evidence>
<dbReference type="InterPro" id="IPR005571">
    <property type="entry name" value="RNA_pol_Rpb5_N"/>
</dbReference>
<feature type="region of interest" description="Disordered" evidence="6">
    <location>
        <begin position="288"/>
        <end position="307"/>
    </location>
</feature>
<dbReference type="FunFam" id="3.90.940.20:FF:000001">
    <property type="entry name" value="DNA-directed RNA polymerases I, II, and III subunit RPABC1"/>
    <property type="match status" value="2"/>
</dbReference>
<dbReference type="GO" id="GO:0042797">
    <property type="term" value="P:tRNA transcription by RNA polymerase III"/>
    <property type="evidence" value="ECO:0007669"/>
    <property type="project" value="TreeGrafter"/>
</dbReference>
<feature type="domain" description="RNA polymerase subunit H/Rpb5 C-terminal" evidence="7">
    <location>
        <begin position="379"/>
        <end position="451"/>
    </location>
</feature>
<evidence type="ECO:0000313" key="9">
    <source>
        <dbReference type="EMBL" id="CRK21847.1"/>
    </source>
</evidence>
<dbReference type="GO" id="GO:0006362">
    <property type="term" value="P:transcription elongation by RNA polymerase I"/>
    <property type="evidence" value="ECO:0007669"/>
    <property type="project" value="TreeGrafter"/>
</dbReference>
<dbReference type="SUPFAM" id="SSF53036">
    <property type="entry name" value="Eukaryotic RPB5 N-terminal domain"/>
    <property type="match status" value="2"/>
</dbReference>
<dbReference type="SUPFAM" id="SSF55287">
    <property type="entry name" value="RPB5-like RNA polymerase subunit"/>
    <property type="match status" value="2"/>
</dbReference>
<evidence type="ECO:0000259" key="7">
    <source>
        <dbReference type="Pfam" id="PF01191"/>
    </source>
</evidence>
<comment type="subcellular location">
    <subcellularLocation>
        <location evidence="1">Nucleus</location>
    </subcellularLocation>
</comment>
<dbReference type="STRING" id="100787.A0A0G4LIJ9"/>
<dbReference type="GO" id="GO:0005736">
    <property type="term" value="C:RNA polymerase I complex"/>
    <property type="evidence" value="ECO:0007669"/>
    <property type="project" value="TreeGrafter"/>
</dbReference>
<dbReference type="PANTHER" id="PTHR10535">
    <property type="entry name" value="DNA-DIRECTED RNA POLYMERASES I, II, AND III SUBUNIT RPABC1"/>
    <property type="match status" value="1"/>
</dbReference>
<dbReference type="InterPro" id="IPR035913">
    <property type="entry name" value="RPB5-like_sf"/>
</dbReference>
<dbReference type="InterPro" id="IPR020608">
    <property type="entry name" value="RNA_pol_subH/Rpb5_CS"/>
</dbReference>
<sequence>MNMEGPTGPWFFFGARLNANLDVATPAINLSLSASTISRHHDHLSAPPRAPDFSLDQLLIPCPRIAQLKMEGNDGQSKEVVRAWRAWRTVHEMCADRGYELAESEIQISLDRFRHEYLAADGSVNRSKLTFSARPSSDMLSRHTPAPSAANPNPDPDCGPIYIEFIAEQGSLGVQHLRRFVQHVLEGHFKAGIMVTSSPLTSAGRKQLLSLESFARIECFLEEDLLVNITHHELVPKHILLSTDEKAVLLKRYRLKETQLPRIKREDPVARYLGLKRGNVLTFSARPSSDMLSRHTPAPSAANPNPDPDCGPIYIEFIAEQGSLGVQHLRRFVQHVLEGHFKAGIMVTSSPLTSAGRKQLLSLESFARIECFLEEDLLVNITHHELVPKHILLSTDEKAVLLKRYRLKETQLPRIKREDPVARYLGLKRGNVVKIIRNSETAGRYASYRYCT</sequence>
<dbReference type="InterPro" id="IPR000783">
    <property type="entry name" value="RNA_pol_subH/Rpb5_C"/>
</dbReference>
<dbReference type="Gene3D" id="3.90.940.20">
    <property type="entry name" value="RPB5-like RNA polymerase subunit"/>
    <property type="match status" value="2"/>
</dbReference>
<keyword evidence="10" id="KW-1185">Reference proteome</keyword>
<dbReference type="GO" id="GO:0003677">
    <property type="term" value="F:DNA binding"/>
    <property type="evidence" value="ECO:0007669"/>
    <property type="project" value="InterPro"/>
</dbReference>
<dbReference type="AlphaFoldDB" id="A0A0G4LIJ9"/>
<dbReference type="GO" id="GO:0005666">
    <property type="term" value="C:RNA polymerase III complex"/>
    <property type="evidence" value="ECO:0007669"/>
    <property type="project" value="TreeGrafter"/>
</dbReference>
<dbReference type="PANTHER" id="PTHR10535:SF0">
    <property type="entry name" value="DNA-DIRECTED RNA POLYMERASES I, II, AND III SUBUNIT RPABC1"/>
    <property type="match status" value="1"/>
</dbReference>
<feature type="domain" description="RNA polymerase Rpb5 N-terminal" evidence="8">
    <location>
        <begin position="78"/>
        <end position="184"/>
    </location>
</feature>
<protein>
    <recommendedName>
        <fullName evidence="2">DNA-directed RNA polymerases I, II, and III subunit RPABC1</fullName>
    </recommendedName>
</protein>
<evidence type="ECO:0000259" key="8">
    <source>
        <dbReference type="Pfam" id="PF03871"/>
    </source>
</evidence>
<dbReference type="Gene3D" id="3.40.1340.10">
    <property type="entry name" value="RNA polymerase, Rpb5, N-terminal domain"/>
    <property type="match status" value="1"/>
</dbReference>
<feature type="region of interest" description="Disordered" evidence="6">
    <location>
        <begin position="135"/>
        <end position="155"/>
    </location>
</feature>
<dbReference type="GO" id="GO:0003899">
    <property type="term" value="F:DNA-directed RNA polymerase activity"/>
    <property type="evidence" value="ECO:0007669"/>
    <property type="project" value="InterPro"/>
</dbReference>
<accession>A0A0G4LIJ9</accession>
<dbReference type="HAMAP" id="MF_00025">
    <property type="entry name" value="RNApol_Rpo5_RPB5"/>
    <property type="match status" value="1"/>
</dbReference>
<dbReference type="Pfam" id="PF03871">
    <property type="entry name" value="RNA_pol_Rpb5_N"/>
    <property type="match status" value="1"/>
</dbReference>
<dbReference type="InterPro" id="IPR014381">
    <property type="entry name" value="Arch_Rpo5/euc_Rpb5"/>
</dbReference>
<keyword evidence="4" id="KW-0539">Nucleus</keyword>
<dbReference type="Proteomes" id="UP000044602">
    <property type="component" value="Unassembled WGS sequence"/>
</dbReference>
<evidence type="ECO:0000256" key="2">
    <source>
        <dbReference type="ARBA" id="ARBA00020809"/>
    </source>
</evidence>
<reference evidence="9 10" key="1">
    <citation type="submission" date="2015-05" db="EMBL/GenBank/DDBJ databases">
        <authorList>
            <person name="Wang D.B."/>
            <person name="Wang M."/>
        </authorList>
    </citation>
    <scope>NUCLEOTIDE SEQUENCE [LARGE SCALE GENOMIC DNA]</scope>
    <source>
        <strain evidence="9">VL1</strain>
    </source>
</reference>
<feature type="domain" description="RNA polymerase subunit H/Rpb5 C-terminal" evidence="7">
    <location>
        <begin position="227"/>
        <end position="281"/>
    </location>
</feature>
<dbReference type="InterPro" id="IPR036710">
    <property type="entry name" value="RNA_pol_Rpb5_N_sf"/>
</dbReference>
<name>A0A0G4LIJ9_VERLO</name>
<evidence type="ECO:0000256" key="3">
    <source>
        <dbReference type="ARBA" id="ARBA00023163"/>
    </source>
</evidence>
<organism evidence="9 10">
    <name type="scientific">Verticillium longisporum</name>
    <name type="common">Verticillium dahliae var. longisporum</name>
    <dbReference type="NCBI Taxonomy" id="100787"/>
    <lineage>
        <taxon>Eukaryota</taxon>
        <taxon>Fungi</taxon>
        <taxon>Dikarya</taxon>
        <taxon>Ascomycota</taxon>
        <taxon>Pezizomycotina</taxon>
        <taxon>Sordariomycetes</taxon>
        <taxon>Hypocreomycetidae</taxon>
        <taxon>Glomerellales</taxon>
        <taxon>Plectosphaerellaceae</taxon>
        <taxon>Verticillium</taxon>
    </lineage>
</organism>
<evidence type="ECO:0000256" key="1">
    <source>
        <dbReference type="ARBA" id="ARBA00004123"/>
    </source>
</evidence>
<dbReference type="NCBIfam" id="NF007129">
    <property type="entry name" value="PRK09570.1"/>
    <property type="match status" value="1"/>
</dbReference>
<evidence type="ECO:0000256" key="5">
    <source>
        <dbReference type="ARBA" id="ARBA00025765"/>
    </source>
</evidence>
<dbReference type="GO" id="GO:0005665">
    <property type="term" value="C:RNA polymerase II, core complex"/>
    <property type="evidence" value="ECO:0007669"/>
    <property type="project" value="TreeGrafter"/>
</dbReference>
<comment type="similarity">
    <text evidence="5">Belongs to the archaeal Rpo5/eukaryotic RPB5 RNA polymerase subunit family.</text>
</comment>
<evidence type="ECO:0000256" key="4">
    <source>
        <dbReference type="ARBA" id="ARBA00023242"/>
    </source>
</evidence>
<keyword evidence="3" id="KW-0804">Transcription</keyword>
<dbReference type="PROSITE" id="PS01110">
    <property type="entry name" value="RNA_POL_H_23KD"/>
    <property type="match status" value="2"/>
</dbReference>
<gene>
    <name evidence="9" type="ORF">BN1708_003462</name>
</gene>
<dbReference type="EMBL" id="CVQH01013335">
    <property type="protein sequence ID" value="CRK21847.1"/>
    <property type="molecule type" value="Genomic_DNA"/>
</dbReference>
<dbReference type="Pfam" id="PF01191">
    <property type="entry name" value="RNA_pol_Rpb5_C"/>
    <property type="match status" value="2"/>
</dbReference>
<evidence type="ECO:0000313" key="10">
    <source>
        <dbReference type="Proteomes" id="UP000044602"/>
    </source>
</evidence>
<dbReference type="GO" id="GO:0006366">
    <property type="term" value="P:transcription by RNA polymerase II"/>
    <property type="evidence" value="ECO:0007669"/>
    <property type="project" value="TreeGrafter"/>
</dbReference>
<proteinExistence type="inferred from homology"/>